<feature type="compositionally biased region" description="Polar residues" evidence="1">
    <location>
        <begin position="744"/>
        <end position="769"/>
    </location>
</feature>
<feature type="region of interest" description="Disordered" evidence="1">
    <location>
        <begin position="498"/>
        <end position="619"/>
    </location>
</feature>
<feature type="domain" description="TMEM131L fifth Ig-like" evidence="3">
    <location>
        <begin position="347"/>
        <end position="412"/>
    </location>
</feature>
<dbReference type="OrthoDB" id="10045485at2759"/>
<comment type="caution">
    <text evidence="4">The sequence shown here is derived from an EMBL/GenBank/DDBJ whole genome shotgun (WGS) entry which is preliminary data.</text>
</comment>
<feature type="domain" description="TMEM131L fourth Ig-like" evidence="2">
    <location>
        <begin position="163"/>
        <end position="292"/>
    </location>
</feature>
<dbReference type="Gene3D" id="2.60.40.10">
    <property type="entry name" value="Immunoglobulins"/>
    <property type="match status" value="1"/>
</dbReference>
<feature type="compositionally biased region" description="Basic and acidic residues" evidence="1">
    <location>
        <begin position="682"/>
        <end position="701"/>
    </location>
</feature>
<dbReference type="InterPro" id="IPR055437">
    <property type="entry name" value="TMEM131L_Ig_5"/>
</dbReference>
<dbReference type="PANTHER" id="PTHR22050:SF0">
    <property type="entry name" value="TRANSMEMBRANE PROTEIN 131 HOMOLOG"/>
    <property type="match status" value="1"/>
</dbReference>
<keyword evidence="6" id="KW-1185">Reference proteome</keyword>
<feature type="compositionally biased region" description="Polar residues" evidence="1">
    <location>
        <begin position="537"/>
        <end position="546"/>
    </location>
</feature>
<evidence type="ECO:0000313" key="5">
    <source>
        <dbReference type="EMBL" id="CAF3619748.1"/>
    </source>
</evidence>
<feature type="compositionally biased region" description="Low complexity" evidence="1">
    <location>
        <begin position="510"/>
        <end position="521"/>
    </location>
</feature>
<name>A0A813UUI7_9BILA</name>
<dbReference type="PANTHER" id="PTHR22050">
    <property type="entry name" value="RW1 PROTEIN HOMOLOG"/>
    <property type="match status" value="1"/>
</dbReference>
<evidence type="ECO:0000256" key="1">
    <source>
        <dbReference type="SAM" id="MobiDB-lite"/>
    </source>
</evidence>
<dbReference type="InterPro" id="IPR039877">
    <property type="entry name" value="TMEM131-like"/>
</dbReference>
<organism evidence="4 6">
    <name type="scientific">Didymodactylos carnosus</name>
    <dbReference type="NCBI Taxonomy" id="1234261"/>
    <lineage>
        <taxon>Eukaryota</taxon>
        <taxon>Metazoa</taxon>
        <taxon>Spiralia</taxon>
        <taxon>Gnathifera</taxon>
        <taxon>Rotifera</taxon>
        <taxon>Eurotatoria</taxon>
        <taxon>Bdelloidea</taxon>
        <taxon>Philodinida</taxon>
        <taxon>Philodinidae</taxon>
        <taxon>Didymodactylos</taxon>
    </lineage>
</organism>
<reference evidence="4" key="1">
    <citation type="submission" date="2021-02" db="EMBL/GenBank/DDBJ databases">
        <authorList>
            <person name="Nowell W R."/>
        </authorList>
    </citation>
    <scope>NUCLEOTIDE SEQUENCE</scope>
</reference>
<feature type="compositionally biased region" description="Polar residues" evidence="1">
    <location>
        <begin position="702"/>
        <end position="717"/>
    </location>
</feature>
<evidence type="ECO:0008006" key="7">
    <source>
        <dbReference type="Google" id="ProtNLM"/>
    </source>
</evidence>
<evidence type="ECO:0000313" key="4">
    <source>
        <dbReference type="EMBL" id="CAF0832669.1"/>
    </source>
</evidence>
<feature type="region of interest" description="Disordered" evidence="1">
    <location>
        <begin position="1145"/>
        <end position="1164"/>
    </location>
</feature>
<gene>
    <name evidence="4" type="ORF">GPM918_LOCUS5138</name>
    <name evidence="5" type="ORF">SRO942_LOCUS5138</name>
</gene>
<feature type="compositionally biased region" description="Polar residues" evidence="1">
    <location>
        <begin position="949"/>
        <end position="960"/>
    </location>
</feature>
<dbReference type="EMBL" id="CAJOBC010000731">
    <property type="protein sequence ID" value="CAF3619748.1"/>
    <property type="molecule type" value="Genomic_DNA"/>
</dbReference>
<dbReference type="Proteomes" id="UP000681722">
    <property type="component" value="Unassembled WGS sequence"/>
</dbReference>
<feature type="compositionally biased region" description="Polar residues" evidence="1">
    <location>
        <begin position="573"/>
        <end position="595"/>
    </location>
</feature>
<feature type="region of interest" description="Disordered" evidence="1">
    <location>
        <begin position="825"/>
        <end position="860"/>
    </location>
</feature>
<evidence type="ECO:0000313" key="6">
    <source>
        <dbReference type="Proteomes" id="UP000663829"/>
    </source>
</evidence>
<sequence>NQMFISQIKIRSTFSNPIEIKQIEFHPYGNCFTFQWMNNQNTNFILQPNKTHKIGNLTFDMSSLCSVTGAAESTCYCGLNYHQEYQQQWQSTSTNTFDLDQFLLFKLKKLWKEWQLVLNRKRIYSSLWLLSSTVNMSWPIIINFKWPSIFEFSSSINAEEPVIDFPLTYVNTTTTQNLTIINPLSTTSLSYHIQLISNYSESERLLNIIYETSSTNKINTVTSDDVPFDVCATDPSLMSSSVPCISHKFTLQPAEKVSFTITYKPQIRSKHETFLVVRNNLTIIESVRLRGECGSGDLQVGNKKADSSINPLVMEMNDKQFKFCSELLRVEGAQANPIVQKVVPLRNPGNMDLIIYNIYFGKSSCQGQGFSVTNCTNIVLRPEEKYDLNIRYQPDYTVTLVEEVISLHTNIGYLTYPVIVRIPQNVLTVCYQILPRPSWEFRYCWLCLCSVTIIIVLILTSAGYDARRLYEEYRGRAELCRMSTHKIFDLNELATAVRDEQQSRDRTESRSSVSHKPSSRTSTRDADSKIKSHRVSTDSSKFYNQSDKPKKSINGDYKEDEVGKANRSHRNRSSIYDSQQDDQLSSTTRLITSSPKAMHKSRRIPLTSTDGTSQKKQEQIKPQLTALKVQKTIIDQQVIPDVIITDNYDDSFVVATRSKKSSTKTKDSSTVNKSNVITNGSRQREQQDISEQRRAQRDYSKSTDSLSNDQSWLLVSSKQRKQVHEEKKPTPVHLSKQPDDTKPRATTTLDQRMTSYQQTKPRFSLQSSNIPYPHQKSQTHEKLYHHQITRLLSSDDSTTSKNRNSVDVVNNTSVGDLSSIFVSNKMNNNSNDDSFPYSNVPRSRASSAPSDSVINSDNDETDDIICWDDVEKPDEDFGRYASQTEQMVEELNPRMEDSGWITQHHQQQQKTNNIGDIPSLMSIPTQAIGLEQDRRLNKTGKQAMYTTPTFTLGRQNSNQSSREKMDLTTPQRPPGLIQRPTKLSYDSSTAKTSFLATEKVTPTTPDVLVQINRIINHQESLVGITPAVANSSGLTTPGVWSNFSPNEWPSKIHSTWPTVNVNSPSILTTQIQNPFASISSSSSSAQSNLTFLPTTPTQLTDEDDLTKSKLWPSESVWSTPILPSTSATVPTIFSTSKSPWNDLLSSSSEINTNSQQTPNKNEKDNNSWLFWQCVPDTNQTVAGQQIEETTKNKDLWSPLETISLNSLTSNTIPSLDAVCSVLPSSNDICQEQQQHDILWSSAVDDVVENNGGVSENNENDNKTSKEQNVTLQSKWEFAR</sequence>
<dbReference type="AlphaFoldDB" id="A0A813UUI7"/>
<evidence type="ECO:0000259" key="2">
    <source>
        <dbReference type="Pfam" id="PF24499"/>
    </source>
</evidence>
<dbReference type="Proteomes" id="UP000663829">
    <property type="component" value="Unassembled WGS sequence"/>
</dbReference>
<feature type="region of interest" description="Disordered" evidence="1">
    <location>
        <begin position="949"/>
        <end position="983"/>
    </location>
</feature>
<feature type="compositionally biased region" description="Basic and acidic residues" evidence="1">
    <location>
        <begin position="498"/>
        <end position="509"/>
    </location>
</feature>
<feature type="compositionally biased region" description="Polar residues" evidence="1">
    <location>
        <begin position="1145"/>
        <end position="1159"/>
    </location>
</feature>
<dbReference type="EMBL" id="CAJNOQ010000731">
    <property type="protein sequence ID" value="CAF0832669.1"/>
    <property type="molecule type" value="Genomic_DNA"/>
</dbReference>
<feature type="compositionally biased region" description="Low complexity" evidence="1">
    <location>
        <begin position="827"/>
        <end position="853"/>
    </location>
</feature>
<dbReference type="GO" id="GO:0016020">
    <property type="term" value="C:membrane"/>
    <property type="evidence" value="ECO:0007669"/>
    <property type="project" value="TreeGrafter"/>
</dbReference>
<dbReference type="InterPro" id="IPR013783">
    <property type="entry name" value="Ig-like_fold"/>
</dbReference>
<dbReference type="Pfam" id="PF24501">
    <property type="entry name" value="Ig_TMEM131L_5"/>
    <property type="match status" value="1"/>
</dbReference>
<feature type="region of interest" description="Disordered" evidence="1">
    <location>
        <begin position="656"/>
        <end position="769"/>
    </location>
</feature>
<proteinExistence type="predicted"/>
<accession>A0A813UUI7</accession>
<protein>
    <recommendedName>
        <fullName evidence="7">Transmembrane protein 131</fullName>
    </recommendedName>
</protein>
<feature type="non-terminal residue" evidence="4">
    <location>
        <position position="1"/>
    </location>
</feature>
<dbReference type="Pfam" id="PF24499">
    <property type="entry name" value="Ig_TMEM131L_4"/>
    <property type="match status" value="1"/>
</dbReference>
<feature type="region of interest" description="Disordered" evidence="1">
    <location>
        <begin position="1251"/>
        <end position="1270"/>
    </location>
</feature>
<evidence type="ECO:0000259" key="3">
    <source>
        <dbReference type="Pfam" id="PF24501"/>
    </source>
</evidence>
<dbReference type="InterPro" id="IPR055436">
    <property type="entry name" value="Ig_TMEM131L_4"/>
</dbReference>